<accession>A0A0F9NXN2</accession>
<dbReference type="AlphaFoldDB" id="A0A0F9NXN2"/>
<proteinExistence type="predicted"/>
<protein>
    <submittedName>
        <fullName evidence="1">Uncharacterized protein</fullName>
    </submittedName>
</protein>
<sequence>MGLSLKSGVAIDRRTKKRIFKCNLKEKTLKKCIFSRLKNNKIELFIKNPQNIINEEILNCLNTGLNSCLHNHLKNKEFTTEAKVSVSLNDENSWKIDEIDVSVILFVKDIELVKYINNCLKFFRESCDLPKNINFFAINRFEVDDLQSYKKGISHLVQQLHNISSKKKIQNRLYSLLRSVFV</sequence>
<dbReference type="EMBL" id="LAZR01003042">
    <property type="protein sequence ID" value="KKN22639.1"/>
    <property type="molecule type" value="Genomic_DNA"/>
</dbReference>
<comment type="caution">
    <text evidence="1">The sequence shown here is derived from an EMBL/GenBank/DDBJ whole genome shotgun (WGS) entry which is preliminary data.</text>
</comment>
<name>A0A0F9NXN2_9ZZZZ</name>
<organism evidence="1">
    <name type="scientific">marine sediment metagenome</name>
    <dbReference type="NCBI Taxonomy" id="412755"/>
    <lineage>
        <taxon>unclassified sequences</taxon>
        <taxon>metagenomes</taxon>
        <taxon>ecological metagenomes</taxon>
    </lineage>
</organism>
<reference evidence="1" key="1">
    <citation type="journal article" date="2015" name="Nature">
        <title>Complex archaea that bridge the gap between prokaryotes and eukaryotes.</title>
        <authorList>
            <person name="Spang A."/>
            <person name="Saw J.H."/>
            <person name="Jorgensen S.L."/>
            <person name="Zaremba-Niedzwiedzka K."/>
            <person name="Martijn J."/>
            <person name="Lind A.E."/>
            <person name="van Eijk R."/>
            <person name="Schleper C."/>
            <person name="Guy L."/>
            <person name="Ettema T.J."/>
        </authorList>
    </citation>
    <scope>NUCLEOTIDE SEQUENCE</scope>
</reference>
<gene>
    <name evidence="1" type="ORF">LCGC14_0913010</name>
</gene>
<evidence type="ECO:0000313" key="1">
    <source>
        <dbReference type="EMBL" id="KKN22639.1"/>
    </source>
</evidence>